<dbReference type="Gene3D" id="3.40.50.720">
    <property type="entry name" value="NAD(P)-binding Rossmann-like Domain"/>
    <property type="match status" value="1"/>
</dbReference>
<evidence type="ECO:0000256" key="2">
    <source>
        <dbReference type="ARBA" id="ARBA00023002"/>
    </source>
</evidence>
<dbReference type="InterPro" id="IPR013154">
    <property type="entry name" value="ADH-like_N"/>
</dbReference>
<organism evidence="5 6">
    <name type="scientific">Kocuria marina</name>
    <dbReference type="NCBI Taxonomy" id="223184"/>
    <lineage>
        <taxon>Bacteria</taxon>
        <taxon>Bacillati</taxon>
        <taxon>Actinomycetota</taxon>
        <taxon>Actinomycetes</taxon>
        <taxon>Micrococcales</taxon>
        <taxon>Micrococcaceae</taxon>
        <taxon>Kocuria</taxon>
    </lineage>
</organism>
<dbReference type="InterPro" id="IPR013149">
    <property type="entry name" value="ADH-like_C"/>
</dbReference>
<dbReference type="STRING" id="223184.AS25_05235"/>
<dbReference type="SUPFAM" id="SSF51735">
    <property type="entry name" value="NAD(P)-binding Rossmann-fold domains"/>
    <property type="match status" value="1"/>
</dbReference>
<dbReference type="PANTHER" id="PTHR43401">
    <property type="entry name" value="L-THREONINE 3-DEHYDROGENASE"/>
    <property type="match status" value="1"/>
</dbReference>
<dbReference type="Gene3D" id="3.90.180.10">
    <property type="entry name" value="Medium-chain alcohol dehydrogenases, catalytic domain"/>
    <property type="match status" value="2"/>
</dbReference>
<dbReference type="RefSeq" id="WP_035962768.1">
    <property type="nucleotide sequence ID" value="NZ_JROM01000017.1"/>
</dbReference>
<accession>A0A0B0DER6</accession>
<dbReference type="GO" id="GO:0016491">
    <property type="term" value="F:oxidoreductase activity"/>
    <property type="evidence" value="ECO:0007669"/>
    <property type="project" value="UniProtKB-KW"/>
</dbReference>
<comment type="caution">
    <text evidence="5">The sequence shown here is derived from an EMBL/GenBank/DDBJ whole genome shotgun (WGS) entry which is preliminary data.</text>
</comment>
<protein>
    <submittedName>
        <fullName evidence="5">Zinc-containing alcohol dehydrogenase</fullName>
    </submittedName>
</protein>
<dbReference type="Proteomes" id="UP000030664">
    <property type="component" value="Unassembled WGS sequence"/>
</dbReference>
<dbReference type="EMBL" id="JROM01000017">
    <property type="protein sequence ID" value="KHE74682.1"/>
    <property type="molecule type" value="Genomic_DNA"/>
</dbReference>
<dbReference type="PANTHER" id="PTHR43401:SF2">
    <property type="entry name" value="L-THREONINE 3-DEHYDROGENASE"/>
    <property type="match status" value="1"/>
</dbReference>
<proteinExistence type="predicted"/>
<dbReference type="InterPro" id="IPR036291">
    <property type="entry name" value="NAD(P)-bd_dom_sf"/>
</dbReference>
<gene>
    <name evidence="5" type="ORF">AS25_05235</name>
</gene>
<dbReference type="Pfam" id="PF00107">
    <property type="entry name" value="ADH_zinc_N"/>
    <property type="match status" value="1"/>
</dbReference>
<evidence type="ECO:0000256" key="1">
    <source>
        <dbReference type="ARBA" id="ARBA00001947"/>
    </source>
</evidence>
<evidence type="ECO:0000313" key="5">
    <source>
        <dbReference type="EMBL" id="KHE74682.1"/>
    </source>
</evidence>
<name>A0A0B0DER6_9MICC</name>
<dbReference type="AlphaFoldDB" id="A0A0B0DER6"/>
<reference evidence="5 6" key="1">
    <citation type="submission" date="2014-09" db="EMBL/GenBank/DDBJ databases">
        <title>High-quality draft genome sequence of Kocuria marina SO9-6, an actinobacterium isolated from a copper mine.</title>
        <authorList>
            <person name="Castro D.B."/>
            <person name="Pereira L.B."/>
            <person name="Silva M.V."/>
            <person name="Silva B.P."/>
            <person name="Zanardi B.R."/>
            <person name="Carlos C."/>
            <person name="Belgini D.R."/>
            <person name="Limache E.G."/>
            <person name="Lacerda G.V."/>
            <person name="Nery M.B."/>
            <person name="Gomes M.B."/>
            <person name="Souza S."/>
            <person name="Silva T.M."/>
            <person name="Rodrigues V.D."/>
            <person name="Paulino L.C."/>
            <person name="Vicentini R."/>
            <person name="Ferraz L.F."/>
            <person name="Ottoboni L.M."/>
        </authorList>
    </citation>
    <scope>NUCLEOTIDE SEQUENCE [LARGE SCALE GENOMIC DNA]</scope>
    <source>
        <strain evidence="5 6">SO9-6</strain>
    </source>
</reference>
<feature type="domain" description="Alcohol dehydrogenase-like C-terminal" evidence="3">
    <location>
        <begin position="162"/>
        <end position="277"/>
    </location>
</feature>
<keyword evidence="2" id="KW-0560">Oxidoreductase</keyword>
<dbReference type="InterPro" id="IPR011032">
    <property type="entry name" value="GroES-like_sf"/>
</dbReference>
<evidence type="ECO:0000313" key="6">
    <source>
        <dbReference type="Proteomes" id="UP000030664"/>
    </source>
</evidence>
<comment type="cofactor">
    <cofactor evidence="1">
        <name>Zn(2+)</name>
        <dbReference type="ChEBI" id="CHEBI:29105"/>
    </cofactor>
</comment>
<evidence type="ECO:0000259" key="3">
    <source>
        <dbReference type="Pfam" id="PF00107"/>
    </source>
</evidence>
<dbReference type="InterPro" id="IPR050129">
    <property type="entry name" value="Zn_alcohol_dh"/>
</dbReference>
<dbReference type="Pfam" id="PF08240">
    <property type="entry name" value="ADH_N"/>
    <property type="match status" value="1"/>
</dbReference>
<sequence length="333" mass="36064">MRATHVPEKGTILIEQWPAPEATRDGEFVVRVVAASVCGSDLHAVLHGTLHPLGPTRAGYPGHEGVGVVTESRSRRFPVGTPVLCVPPGEMGGTFAQFMLLDDDHAVALPGDVDPSDLTQMRRYMMAQQMGTCLYAMDLYWPTEVPERHAGTCVIMGAGSAGLFFLQDALRRGFEQVIVSDKQESRLRIARELGAHTVRVPDEDLASVVSELTGNNGADLVIEAVGSDALRAEAVQIVAHRGIVGWFGLYESFDPAPVPIFETFRKCVRLQASVAAQSEPGLVSFHEAVRRIHDDEVSVDYCLGPVHPLEEAGEVLRIAERGGDGHVKFTIVP</sequence>
<dbReference type="eggNOG" id="COG1063">
    <property type="taxonomic scope" value="Bacteria"/>
</dbReference>
<evidence type="ECO:0000259" key="4">
    <source>
        <dbReference type="Pfam" id="PF08240"/>
    </source>
</evidence>
<feature type="domain" description="Alcohol dehydrogenase-like N-terminal" evidence="4">
    <location>
        <begin position="25"/>
        <end position="110"/>
    </location>
</feature>
<dbReference type="SUPFAM" id="SSF50129">
    <property type="entry name" value="GroES-like"/>
    <property type="match status" value="1"/>
</dbReference>